<keyword evidence="2" id="KW-1185">Reference proteome</keyword>
<dbReference type="Proteomes" id="UP000318667">
    <property type="component" value="Unassembled WGS sequence"/>
</dbReference>
<dbReference type="RefSeq" id="WP_144543250.1">
    <property type="nucleotide sequence ID" value="NZ_CBCSDC010000005.1"/>
</dbReference>
<name>A0A562JRI4_9BACI</name>
<evidence type="ECO:0000313" key="2">
    <source>
        <dbReference type="Proteomes" id="UP000318667"/>
    </source>
</evidence>
<dbReference type="AlphaFoldDB" id="A0A562JRI4"/>
<dbReference type="OrthoDB" id="2702740at2"/>
<organism evidence="1 2">
    <name type="scientific">Cytobacillus oceanisediminis</name>
    <dbReference type="NCBI Taxonomy" id="665099"/>
    <lineage>
        <taxon>Bacteria</taxon>
        <taxon>Bacillati</taxon>
        <taxon>Bacillota</taxon>
        <taxon>Bacilli</taxon>
        <taxon>Bacillales</taxon>
        <taxon>Bacillaceae</taxon>
        <taxon>Cytobacillus</taxon>
    </lineage>
</organism>
<dbReference type="GeneID" id="65404319"/>
<sequence>MKENVWQEQQHKLGLFTEKSVSLFEIKEIHQNLLIQQAAISEEIAVAIIRNEYVKLSHLLVNRSKIQSAIKEIEFLHEDELNSHVSMNDRISKALRDAAITMESKGEDILLNVISNLDKLNKSAHSMISKATSISNKTFSRGNQLSHQAGKFLVHKTSEGLAKLSDVIQKRS</sequence>
<evidence type="ECO:0000313" key="1">
    <source>
        <dbReference type="EMBL" id="TWH85738.1"/>
    </source>
</evidence>
<accession>A0A562JRI4</accession>
<protein>
    <submittedName>
        <fullName evidence="1">Uncharacterized protein</fullName>
    </submittedName>
</protein>
<reference evidence="1 2" key="1">
    <citation type="journal article" date="2015" name="Stand. Genomic Sci.">
        <title>Genomic Encyclopedia of Bacterial and Archaeal Type Strains, Phase III: the genomes of soil and plant-associated and newly described type strains.</title>
        <authorList>
            <person name="Whitman W.B."/>
            <person name="Woyke T."/>
            <person name="Klenk H.P."/>
            <person name="Zhou Y."/>
            <person name="Lilburn T.G."/>
            <person name="Beck B.J."/>
            <person name="De Vos P."/>
            <person name="Vandamme P."/>
            <person name="Eisen J.A."/>
            <person name="Garrity G."/>
            <person name="Hugenholtz P."/>
            <person name="Kyrpides N.C."/>
        </authorList>
    </citation>
    <scope>NUCLEOTIDE SEQUENCE [LARGE SCALE GENOMIC DNA]</scope>
    <source>
        <strain evidence="1 2">CGMCC 1.10115</strain>
    </source>
</reference>
<dbReference type="EMBL" id="VLKI01000008">
    <property type="protein sequence ID" value="TWH85738.1"/>
    <property type="molecule type" value="Genomic_DNA"/>
</dbReference>
<comment type="caution">
    <text evidence="1">The sequence shown here is derived from an EMBL/GenBank/DDBJ whole genome shotgun (WGS) entry which is preliminary data.</text>
</comment>
<gene>
    <name evidence="1" type="ORF">IQ19_03163</name>
</gene>
<proteinExistence type="predicted"/>